<dbReference type="AlphaFoldDB" id="A0A7D5QC01"/>
<dbReference type="GO" id="GO:0004022">
    <property type="term" value="F:alcohol dehydrogenase (NAD+) activity"/>
    <property type="evidence" value="ECO:0007669"/>
    <property type="project" value="TreeGrafter"/>
</dbReference>
<dbReference type="GeneID" id="56038028"/>
<reference evidence="4 5" key="1">
    <citation type="submission" date="2020-06" db="EMBL/GenBank/DDBJ databases">
        <title>NJ-3-1, isolated from saline soil.</title>
        <authorList>
            <person name="Cui H.L."/>
            <person name="Shi X."/>
        </authorList>
    </citation>
    <scope>NUCLEOTIDE SEQUENCE [LARGE SCALE GENOMIC DNA]</scope>
    <source>
        <strain evidence="4 5">NJ-3-1</strain>
    </source>
</reference>
<dbReference type="Pfam" id="PF00465">
    <property type="entry name" value="Fe-ADH"/>
    <property type="match status" value="1"/>
</dbReference>
<dbReference type="Gene3D" id="1.20.1090.10">
    <property type="entry name" value="Dehydroquinate synthase-like - alpha domain"/>
    <property type="match status" value="1"/>
</dbReference>
<evidence type="ECO:0000313" key="4">
    <source>
        <dbReference type="EMBL" id="QLG62260.1"/>
    </source>
</evidence>
<accession>A0A7D5QC01</accession>
<dbReference type="InterPro" id="IPR056798">
    <property type="entry name" value="ADH_Fe_C"/>
</dbReference>
<dbReference type="CDD" id="cd14866">
    <property type="entry name" value="Fe-ADH-like"/>
    <property type="match status" value="1"/>
</dbReference>
<dbReference type="RefSeq" id="WP_179268845.1">
    <property type="nucleotide sequence ID" value="NZ_CP058579.1"/>
</dbReference>
<dbReference type="EMBL" id="CP058579">
    <property type="protein sequence ID" value="QLG62260.1"/>
    <property type="molecule type" value="Genomic_DNA"/>
</dbReference>
<evidence type="ECO:0000259" key="2">
    <source>
        <dbReference type="Pfam" id="PF00465"/>
    </source>
</evidence>
<protein>
    <submittedName>
        <fullName evidence="4">Iron-containing alcohol dehydrogenase</fullName>
    </submittedName>
</protein>
<evidence type="ECO:0000313" key="5">
    <source>
        <dbReference type="Proteomes" id="UP000509626"/>
    </source>
</evidence>
<proteinExistence type="predicted"/>
<dbReference type="PANTHER" id="PTHR11496:SF83">
    <property type="entry name" value="HYDROXYACID-OXOACID TRANSHYDROGENASE, MITOCHONDRIAL"/>
    <property type="match status" value="1"/>
</dbReference>
<name>A0A7D5QC01_9EURY</name>
<keyword evidence="1" id="KW-0560">Oxidoreductase</keyword>
<dbReference type="Pfam" id="PF25137">
    <property type="entry name" value="ADH_Fe_C"/>
    <property type="match status" value="1"/>
</dbReference>
<dbReference type="Gene3D" id="3.40.50.1970">
    <property type="match status" value="1"/>
</dbReference>
<dbReference type="InterPro" id="IPR039697">
    <property type="entry name" value="Alcohol_dehydrogenase_Fe"/>
</dbReference>
<evidence type="ECO:0000256" key="1">
    <source>
        <dbReference type="ARBA" id="ARBA00023002"/>
    </source>
</evidence>
<dbReference type="OrthoDB" id="57329at2157"/>
<dbReference type="Proteomes" id="UP000509626">
    <property type="component" value="Chromosome"/>
</dbReference>
<gene>
    <name evidence="4" type="ORF">HUG12_11175</name>
</gene>
<keyword evidence="5" id="KW-1185">Reference proteome</keyword>
<dbReference type="SUPFAM" id="SSF56796">
    <property type="entry name" value="Dehydroquinate synthase-like"/>
    <property type="match status" value="1"/>
</dbReference>
<feature type="domain" description="Fe-containing alcohol dehydrogenase-like C-terminal" evidence="3">
    <location>
        <begin position="203"/>
        <end position="397"/>
    </location>
</feature>
<evidence type="ECO:0000259" key="3">
    <source>
        <dbReference type="Pfam" id="PF25137"/>
    </source>
</evidence>
<dbReference type="PANTHER" id="PTHR11496">
    <property type="entry name" value="ALCOHOL DEHYDROGENASE"/>
    <property type="match status" value="1"/>
</dbReference>
<dbReference type="GO" id="GO:0046872">
    <property type="term" value="F:metal ion binding"/>
    <property type="evidence" value="ECO:0007669"/>
    <property type="project" value="InterPro"/>
</dbReference>
<sequence length="399" mass="41042">MNVDPFVFEFRPGTIRYGRGRVADLGEALADEELDRALVVCGRNVGANRDLMDRVEAGLGDRLADVFDGTTPDKRAETAVEVAGLADGLDADALVPVGGGSSLDVAKVASALRADGRGIEDVRAEVRESGGISMPADGAAPTPLVPVPTTLAGADMSVVAGITVEVDGEEVSTGVGGDALMPAAFCYDPALFETTPDAVLAGSAMNGFDKAVESLYARHRSAITDATATRAVRYLLEGLPRMTESADAMDAAVAGVVLAQYGVSRPGSMTLNVLHAFGHGLRDAFAMQQGVAHAVVAPHALADLFDSSADTDALVEAFGADDGDEVVDRVADLRDALGLPDRLGDALGLPGRLRDVEGATCDGVEEAAEATAADPLLGNAPAGYELGVEDARRILEAAW</sequence>
<dbReference type="InterPro" id="IPR001670">
    <property type="entry name" value="ADH_Fe/GldA"/>
</dbReference>
<feature type="domain" description="Alcohol dehydrogenase iron-type/glycerol dehydrogenase GldA" evidence="2">
    <location>
        <begin position="12"/>
        <end position="189"/>
    </location>
</feature>
<organism evidence="4 5">
    <name type="scientific">Halorarum salinum</name>
    <dbReference type="NCBI Taxonomy" id="2743089"/>
    <lineage>
        <taxon>Archaea</taxon>
        <taxon>Methanobacteriati</taxon>
        <taxon>Methanobacteriota</taxon>
        <taxon>Stenosarchaea group</taxon>
        <taxon>Halobacteria</taxon>
        <taxon>Halobacteriales</taxon>
        <taxon>Haloferacaceae</taxon>
        <taxon>Halorarum</taxon>
    </lineage>
</organism>
<dbReference type="KEGG" id="halu:HUG12_11175"/>